<feature type="domain" description="DUF6602" evidence="1">
    <location>
        <begin position="24"/>
        <end position="122"/>
    </location>
</feature>
<evidence type="ECO:0000313" key="2">
    <source>
        <dbReference type="EMBL" id="QTL39038.1"/>
    </source>
</evidence>
<keyword evidence="3" id="KW-1185">Reference proteome</keyword>
<evidence type="ECO:0000313" key="3">
    <source>
        <dbReference type="Proteomes" id="UP000665047"/>
    </source>
</evidence>
<gene>
    <name evidence="2" type="ORF">HGO23_14400</name>
</gene>
<evidence type="ECO:0000259" key="1">
    <source>
        <dbReference type="Pfam" id="PF20247"/>
    </source>
</evidence>
<dbReference type="InterPro" id="IPR046537">
    <property type="entry name" value="DUF6602"/>
</dbReference>
<sequence>MIKNIAELLQAFMNEETAKLNTYELKHGPTIGDMYEGLSTELLNRAIPPQLNLQIVDGFVTDGDKFLSGQMDCMLVRGEGEKIPYTNSYKWHVKDVLVVFEVKKNLYSKDLINSFYKLRQVTESYFNYLFEGKHEENKTIDLSPSYKTFSQITGVTAPSYHDRETLTQENELIYTTVFMEQLMPVKIVLGYDGFSSEFALREGLIKFLEEKAEEKGKGKKGEGYGVPSFPQLIICGKHSLVKSNGRPYLSPMRDGYWDFMMSSKANPVLLMLELIWTKLSFEFDIGMPWGDDIEIERLNEFLRAKPVINEDQGGWMLKYDVLSKDILESRESSVEWKPVEIPSSIYTIFCQLTQSNVCTKKPDFIEFAEREFESVSKCVNEITSTNLASFDGEFLSLNAENLITAVLPDGRFVIAENSSGRFEAWLKRRL</sequence>
<accession>A0ABX7VE90</accession>
<protein>
    <recommendedName>
        <fullName evidence="1">DUF6602 domain-containing protein</fullName>
    </recommendedName>
</protein>
<dbReference type="Proteomes" id="UP000665047">
    <property type="component" value="Chromosome"/>
</dbReference>
<name>A0ABX7VE90_XENBU</name>
<dbReference type="Pfam" id="PF20247">
    <property type="entry name" value="DUF6602"/>
    <property type="match status" value="1"/>
</dbReference>
<proteinExistence type="predicted"/>
<organism evidence="2 3">
    <name type="scientific">Xenorhabdus budapestensis</name>
    <dbReference type="NCBI Taxonomy" id="290110"/>
    <lineage>
        <taxon>Bacteria</taxon>
        <taxon>Pseudomonadati</taxon>
        <taxon>Pseudomonadota</taxon>
        <taxon>Gammaproteobacteria</taxon>
        <taxon>Enterobacterales</taxon>
        <taxon>Morganellaceae</taxon>
        <taxon>Xenorhabdus</taxon>
    </lineage>
</organism>
<dbReference type="EMBL" id="CP072455">
    <property type="protein sequence ID" value="QTL39038.1"/>
    <property type="molecule type" value="Genomic_DNA"/>
</dbReference>
<dbReference type="RefSeq" id="WP_209027060.1">
    <property type="nucleotide sequence ID" value="NZ_CP072455.1"/>
</dbReference>
<reference evidence="2 3" key="1">
    <citation type="submission" date="2021-03" db="EMBL/GenBank/DDBJ databases">
        <title>Complete Genome Sequence Data of Xenorhabdus budapestensis strain C72, a Candidate Biological Control Agent, from China.</title>
        <authorList>
            <person name="LI B."/>
            <person name="WANG S."/>
            <person name="QIU D."/>
        </authorList>
    </citation>
    <scope>NUCLEOTIDE SEQUENCE [LARGE SCALE GENOMIC DNA]</scope>
    <source>
        <strain evidence="2 3">C-7-2</strain>
    </source>
</reference>